<evidence type="ECO:0000256" key="1">
    <source>
        <dbReference type="SAM" id="Coils"/>
    </source>
</evidence>
<feature type="coiled-coil region" evidence="1">
    <location>
        <begin position="238"/>
        <end position="292"/>
    </location>
</feature>
<keyword evidence="1" id="KW-0175">Coiled coil</keyword>
<dbReference type="Proteomes" id="UP000008388">
    <property type="component" value="Segment"/>
</dbReference>
<dbReference type="GeneID" id="26643622"/>
<accession>F8SJX2</accession>
<organism evidence="2 3">
    <name type="scientific">Pseudomonas phage PhiPA3</name>
    <name type="common">Pseudomonas aeruginosa phage PhiPA3</name>
    <dbReference type="NCBI Taxonomy" id="998086"/>
    <lineage>
        <taxon>Viruses</taxon>
        <taxon>Duplodnaviria</taxon>
        <taxon>Heunggongvirae</taxon>
        <taxon>Uroviricota</taxon>
        <taxon>Caudoviricetes</taxon>
        <taxon>Chimalliviridae</taxon>
        <taxon>Miltoncavirus</taxon>
        <taxon>Miltoncavirus PhiPA3</taxon>
    </lineage>
</organism>
<organismHost>
    <name type="scientific">Pseudomonas aeruginosa</name>
    <dbReference type="NCBI Taxonomy" id="287"/>
</organismHost>
<name>F8SJX2_BPPA3</name>
<dbReference type="OrthoDB" id="13033at10239"/>
<dbReference type="RefSeq" id="YP_009217173.1">
    <property type="nucleotide sequence ID" value="NC_028999.1"/>
</dbReference>
<dbReference type="EMBL" id="HQ630627">
    <property type="protein sequence ID" value="AEH03517.1"/>
    <property type="molecule type" value="Genomic_DNA"/>
</dbReference>
<keyword evidence="3" id="KW-1185">Reference proteome</keyword>
<dbReference type="KEGG" id="vg:26643622"/>
<gene>
    <name evidence="2" type="primary">093</name>
</gene>
<protein>
    <submittedName>
        <fullName evidence="2">Virion structural protein</fullName>
    </submittedName>
</protein>
<sequence>MSLLTYVRSLAPVIERRDLMNIIDNLELEYEDTLAPILADVREAFGGRPLKSMLARRMDVAMRRNVNFSGSVVDVIINSLTNVKSAFEFLRRETRALFSVQFTNSNLTFDRANLLKFVEALAFYVRYGRKFLLYVVGQEAATVGKATISRWTSAENEWIESNMSQFTALFPTMNLPGSELKSRMSRASSATIDDSTFQLAQGLGAAKTDPLNLSGFSPRQNPFLIIGKLIAEMQAERYKNAKEEYFGLQLRLQELRELAAGGQANPQLQREIEAYERRASSYEFEIAQIEEKAGIAS</sequence>
<evidence type="ECO:0000313" key="3">
    <source>
        <dbReference type="Proteomes" id="UP000008388"/>
    </source>
</evidence>
<reference evidence="2 3" key="1">
    <citation type="journal article" date="2011" name="Microbiology">
        <title>The Pseudomonas aeruginosa generalized transducing phage phiPA3 is a new member of the phiKZ-like group of 'jumbo' phages, and infects model laboratory strains and clinical isolates from cystic fibrosis patients.</title>
        <authorList>
            <person name="Monson R."/>
            <person name="Foulds I."/>
            <person name="Foweraker J."/>
            <person name="Welch M."/>
            <person name="Salmond G.P."/>
        </authorList>
    </citation>
    <scope>NUCLEOTIDE SEQUENCE [LARGE SCALE GENOMIC DNA]</scope>
</reference>
<evidence type="ECO:0000313" key="2">
    <source>
        <dbReference type="EMBL" id="AEH03517.1"/>
    </source>
</evidence>
<proteinExistence type="predicted"/>